<name>D6SN95_9BACT</name>
<evidence type="ECO:0000313" key="1">
    <source>
        <dbReference type="EMBL" id="EFI34221.1"/>
    </source>
</evidence>
<dbReference type="InterPro" id="IPR029044">
    <property type="entry name" value="Nucleotide-diphossugar_trans"/>
</dbReference>
<evidence type="ECO:0008006" key="3">
    <source>
        <dbReference type="Google" id="ProtNLM"/>
    </source>
</evidence>
<dbReference type="SUPFAM" id="SSF53448">
    <property type="entry name" value="Nucleotide-diphospho-sugar transferases"/>
    <property type="match status" value="1"/>
</dbReference>
<dbReference type="InterPro" id="IPR031042">
    <property type="entry name" value="Glyco_TIGR04440"/>
</dbReference>
<dbReference type="Proteomes" id="UP000005496">
    <property type="component" value="Unassembled WGS sequence"/>
</dbReference>
<dbReference type="AlphaFoldDB" id="D6SN95"/>
<comment type="caution">
    <text evidence="1">The sequence shown here is derived from an EMBL/GenBank/DDBJ whole genome shotgun (WGS) entry which is preliminary data.</text>
</comment>
<evidence type="ECO:0000313" key="2">
    <source>
        <dbReference type="Proteomes" id="UP000005496"/>
    </source>
</evidence>
<proteinExistence type="predicted"/>
<gene>
    <name evidence="1" type="ORF">Dthio_PD1572</name>
</gene>
<protein>
    <recommendedName>
        <fullName evidence="3">Glycosyl transferase family 2</fullName>
    </recommendedName>
</protein>
<accession>D6SN95</accession>
<sequence>MPILFIPTKNRPASLSWVLNYLARFYPDTRVVIADGSDECYKASNMSSVEKMQSGLSVNYKTYSQETGFIDRCLDALNSEPEEYIVFGADDDYPNMELMFKGEKFLKKNPDFSTAMGARVVLNLKKDEVIRSRLAVVRPVECAEAWQRMKIYSKWSFATTYAVTRRRHLLKRFKRLKQLAPIGFYDFMVGLHDAACGKIKAYPEVGFFTTRTYTHNFIRNTDKLFFIHNSKDILKLQEIVREDLEFEGLLTTEETEKQSEIIMLNRIAELTGRDFRKLANFSKSKLFNDHIVQSQYKLYNNIFDLSTKEGKKYSKHLRYIYQAMQSIVESSNRLEGKFVNTLDGKPDQEKQGSA</sequence>
<dbReference type="RefSeq" id="WP_008869549.1">
    <property type="nucleotide sequence ID" value="NZ_ACJN02000002.1"/>
</dbReference>
<organism evidence="1 2">
    <name type="scientific">Desulfonatronospira thiodismutans ASO3-1</name>
    <dbReference type="NCBI Taxonomy" id="555779"/>
    <lineage>
        <taxon>Bacteria</taxon>
        <taxon>Pseudomonadati</taxon>
        <taxon>Thermodesulfobacteriota</taxon>
        <taxon>Desulfovibrionia</taxon>
        <taxon>Desulfovibrionales</taxon>
        <taxon>Desulfonatronovibrionaceae</taxon>
        <taxon>Desulfonatronospira</taxon>
    </lineage>
</organism>
<reference evidence="1" key="1">
    <citation type="submission" date="2010-05" db="EMBL/GenBank/DDBJ databases">
        <title>The draft genome of Desulfonatronospira thiodismutans ASO3-1.</title>
        <authorList>
            <consortium name="US DOE Joint Genome Institute (JGI-PGF)"/>
            <person name="Lucas S."/>
            <person name="Copeland A."/>
            <person name="Lapidus A."/>
            <person name="Cheng J.-F."/>
            <person name="Bruce D."/>
            <person name="Goodwin L."/>
            <person name="Pitluck S."/>
            <person name="Chertkov O."/>
            <person name="Brettin T."/>
            <person name="Detter J.C."/>
            <person name="Han C."/>
            <person name="Land M.L."/>
            <person name="Hauser L."/>
            <person name="Kyrpides N."/>
            <person name="Mikhailova N."/>
            <person name="Muyzer G."/>
            <person name="Woyke T."/>
        </authorList>
    </citation>
    <scope>NUCLEOTIDE SEQUENCE [LARGE SCALE GENOMIC DNA]</scope>
    <source>
        <strain evidence="1">ASO3-1</strain>
    </source>
</reference>
<keyword evidence="2" id="KW-1185">Reference proteome</keyword>
<dbReference type="NCBIfam" id="TIGR04440">
    <property type="entry name" value="glyco_TIGR04440"/>
    <property type="match status" value="1"/>
</dbReference>
<dbReference type="OrthoDB" id="7837676at2"/>
<dbReference type="EMBL" id="ACJN02000002">
    <property type="protein sequence ID" value="EFI34221.1"/>
    <property type="molecule type" value="Genomic_DNA"/>
</dbReference>